<feature type="domain" description="SMP-30/Gluconolactonase/LRE-like region" evidence="5">
    <location>
        <begin position="21"/>
        <end position="291"/>
    </location>
</feature>
<comment type="similarity">
    <text evidence="1">Belongs to the SMP-30/CGR1 family.</text>
</comment>
<keyword evidence="3" id="KW-0479">Metal-binding</keyword>
<protein>
    <submittedName>
        <fullName evidence="6">Gluconolactonase</fullName>
    </submittedName>
</protein>
<dbReference type="Pfam" id="PF08450">
    <property type="entry name" value="SGL"/>
    <property type="match status" value="1"/>
</dbReference>
<dbReference type="PANTHER" id="PTHR10907:SF47">
    <property type="entry name" value="REGUCALCIN"/>
    <property type="match status" value="1"/>
</dbReference>
<organism evidence="6 7">
    <name type="scientific">Diplogelasinospora grovesii</name>
    <dbReference type="NCBI Taxonomy" id="303347"/>
    <lineage>
        <taxon>Eukaryota</taxon>
        <taxon>Fungi</taxon>
        <taxon>Dikarya</taxon>
        <taxon>Ascomycota</taxon>
        <taxon>Pezizomycotina</taxon>
        <taxon>Sordariomycetes</taxon>
        <taxon>Sordariomycetidae</taxon>
        <taxon>Sordariales</taxon>
        <taxon>Diplogelasinosporaceae</taxon>
        <taxon>Diplogelasinospora</taxon>
    </lineage>
</organism>
<dbReference type="GO" id="GO:0004341">
    <property type="term" value="F:gluconolactonase activity"/>
    <property type="evidence" value="ECO:0007669"/>
    <property type="project" value="TreeGrafter"/>
</dbReference>
<evidence type="ECO:0000313" key="6">
    <source>
        <dbReference type="EMBL" id="KAK3940476.1"/>
    </source>
</evidence>
<dbReference type="Gene3D" id="2.120.10.30">
    <property type="entry name" value="TolB, C-terminal domain"/>
    <property type="match status" value="1"/>
</dbReference>
<sequence>MASREQKVLRPFHVCTPRMVLGEAPIYRPSDGTLHWVDPLVDPAELHILHVPSPDPSPNTDDPLPRSGGPARVLKLEESVTVVAFREGREGYICAYYAGIAFMDEATGRLDILKEIVKSEERGQRRMNDGAVDARGRFWVAEIDIPATSLPKEEIAKGGKGRVWRYDPDGTLHEMDTGFICGNGLCWSPDHKHMYINDSVGQRTYKYDFDLDTGNITNKTVFIDRREEGGEPDGMVVDVDGNLWVAVYDSSRVMVYSPEGKHLREVTLSARNPTCPTWGGPNWDILYITTASDRGKVAGPDDEGGHVCRYHEEGVRGGRAKYEFAG</sequence>
<evidence type="ECO:0000313" key="7">
    <source>
        <dbReference type="Proteomes" id="UP001303473"/>
    </source>
</evidence>
<dbReference type="Proteomes" id="UP001303473">
    <property type="component" value="Unassembled WGS sequence"/>
</dbReference>
<keyword evidence="3" id="KW-0862">Zinc</keyword>
<dbReference type="InterPro" id="IPR013658">
    <property type="entry name" value="SGL"/>
</dbReference>
<dbReference type="GO" id="GO:0005509">
    <property type="term" value="F:calcium ion binding"/>
    <property type="evidence" value="ECO:0007669"/>
    <property type="project" value="TreeGrafter"/>
</dbReference>
<feature type="region of interest" description="Disordered" evidence="4">
    <location>
        <begin position="50"/>
        <end position="70"/>
    </location>
</feature>
<dbReference type="PRINTS" id="PR01790">
    <property type="entry name" value="SMP30FAMILY"/>
</dbReference>
<evidence type="ECO:0000256" key="3">
    <source>
        <dbReference type="PIRSR" id="PIRSR605511-2"/>
    </source>
</evidence>
<proteinExistence type="inferred from homology"/>
<feature type="active site" description="Proton donor/acceptor" evidence="2">
    <location>
        <position position="233"/>
    </location>
</feature>
<feature type="binding site" evidence="3">
    <location>
        <position position="23"/>
    </location>
    <ligand>
        <name>a divalent metal cation</name>
        <dbReference type="ChEBI" id="CHEBI:60240"/>
    </ligand>
</feature>
<feature type="binding site" evidence="3">
    <location>
        <position position="126"/>
    </location>
    <ligand>
        <name>substrate</name>
    </ligand>
</feature>
<evidence type="ECO:0000259" key="5">
    <source>
        <dbReference type="Pfam" id="PF08450"/>
    </source>
</evidence>
<reference evidence="7" key="1">
    <citation type="journal article" date="2023" name="Mol. Phylogenet. Evol.">
        <title>Genome-scale phylogeny and comparative genomics of the fungal order Sordariales.</title>
        <authorList>
            <person name="Hensen N."/>
            <person name="Bonometti L."/>
            <person name="Westerberg I."/>
            <person name="Brannstrom I.O."/>
            <person name="Guillou S."/>
            <person name="Cros-Aarteil S."/>
            <person name="Calhoun S."/>
            <person name="Haridas S."/>
            <person name="Kuo A."/>
            <person name="Mondo S."/>
            <person name="Pangilinan J."/>
            <person name="Riley R."/>
            <person name="LaButti K."/>
            <person name="Andreopoulos B."/>
            <person name="Lipzen A."/>
            <person name="Chen C."/>
            <person name="Yan M."/>
            <person name="Daum C."/>
            <person name="Ng V."/>
            <person name="Clum A."/>
            <person name="Steindorff A."/>
            <person name="Ohm R.A."/>
            <person name="Martin F."/>
            <person name="Silar P."/>
            <person name="Natvig D.O."/>
            <person name="Lalanne C."/>
            <person name="Gautier V."/>
            <person name="Ament-Velasquez S.L."/>
            <person name="Kruys A."/>
            <person name="Hutchinson M.I."/>
            <person name="Powell A.J."/>
            <person name="Barry K."/>
            <person name="Miller A.N."/>
            <person name="Grigoriev I.V."/>
            <person name="Debuchy R."/>
            <person name="Gladieux P."/>
            <person name="Hiltunen Thoren M."/>
            <person name="Johannesson H."/>
        </authorList>
    </citation>
    <scope>NUCLEOTIDE SEQUENCE [LARGE SCALE GENOMIC DNA]</scope>
    <source>
        <strain evidence="7">CBS 340.73</strain>
    </source>
</reference>
<feature type="binding site" evidence="3">
    <location>
        <position position="128"/>
    </location>
    <ligand>
        <name>substrate</name>
    </ligand>
</feature>
<keyword evidence="7" id="KW-1185">Reference proteome</keyword>
<dbReference type="AlphaFoldDB" id="A0AAN6S5D4"/>
<dbReference type="InterPro" id="IPR011042">
    <property type="entry name" value="6-blade_b-propeller_TolB-like"/>
</dbReference>
<dbReference type="EMBL" id="MU853796">
    <property type="protein sequence ID" value="KAK3940476.1"/>
    <property type="molecule type" value="Genomic_DNA"/>
</dbReference>
<dbReference type="InterPro" id="IPR005511">
    <property type="entry name" value="SMP-30"/>
</dbReference>
<evidence type="ECO:0000256" key="4">
    <source>
        <dbReference type="SAM" id="MobiDB-lite"/>
    </source>
</evidence>
<feature type="binding site" evidence="3">
    <location>
        <position position="233"/>
    </location>
    <ligand>
        <name>a divalent metal cation</name>
        <dbReference type="ChEBI" id="CHEBI:60240"/>
    </ligand>
</feature>
<feature type="binding site" evidence="3">
    <location>
        <position position="183"/>
    </location>
    <ligand>
        <name>a divalent metal cation</name>
        <dbReference type="ChEBI" id="CHEBI:60240"/>
    </ligand>
</feature>
<accession>A0AAN6S5D4</accession>
<name>A0AAN6S5D4_9PEZI</name>
<dbReference type="PANTHER" id="PTHR10907">
    <property type="entry name" value="REGUCALCIN"/>
    <property type="match status" value="1"/>
</dbReference>
<dbReference type="SUPFAM" id="SSF63829">
    <property type="entry name" value="Calcium-dependent phosphotriesterase"/>
    <property type="match status" value="1"/>
</dbReference>
<evidence type="ECO:0000256" key="1">
    <source>
        <dbReference type="ARBA" id="ARBA00008853"/>
    </source>
</evidence>
<comment type="cofactor">
    <cofactor evidence="3">
        <name>Zn(2+)</name>
        <dbReference type="ChEBI" id="CHEBI:29105"/>
    </cofactor>
    <text evidence="3">Binds 1 divalent metal cation per subunit.</text>
</comment>
<gene>
    <name evidence="6" type="ORF">QBC46DRAFT_385479</name>
</gene>
<comment type="caution">
    <text evidence="6">The sequence shown here is derived from an EMBL/GenBank/DDBJ whole genome shotgun (WGS) entry which is preliminary data.</text>
</comment>
<evidence type="ECO:0000256" key="2">
    <source>
        <dbReference type="PIRSR" id="PIRSR605511-1"/>
    </source>
</evidence>